<keyword evidence="11" id="KW-0779">Telomere</keyword>
<evidence type="ECO:0000256" key="16">
    <source>
        <dbReference type="SAM" id="MobiDB-lite"/>
    </source>
</evidence>
<dbReference type="OrthoDB" id="5396806at2759"/>
<accession>A0A1E4TI01</accession>
<feature type="compositionally biased region" description="Low complexity" evidence="16">
    <location>
        <begin position="132"/>
        <end position="149"/>
    </location>
</feature>
<keyword evidence="18" id="KW-1185">Reference proteome</keyword>
<dbReference type="GO" id="GO:0005737">
    <property type="term" value="C:cytoplasm"/>
    <property type="evidence" value="ECO:0007669"/>
    <property type="project" value="UniProtKB-SubCell"/>
</dbReference>
<dbReference type="CDD" id="cd14368">
    <property type="entry name" value="CUE_DEF1_like"/>
    <property type="match status" value="1"/>
</dbReference>
<evidence type="ECO:0000256" key="14">
    <source>
        <dbReference type="ARBA" id="ARBA00023242"/>
    </source>
</evidence>
<dbReference type="GO" id="GO:0000781">
    <property type="term" value="C:chromosome, telomeric region"/>
    <property type="evidence" value="ECO:0007669"/>
    <property type="project" value="UniProtKB-SubCell"/>
</dbReference>
<keyword evidence="14" id="KW-0539">Nucleus</keyword>
<feature type="compositionally biased region" description="Polar residues" evidence="16">
    <location>
        <begin position="201"/>
        <end position="212"/>
    </location>
</feature>
<organism evidence="17 18">
    <name type="scientific">Tortispora caseinolytica NRRL Y-17796</name>
    <dbReference type="NCBI Taxonomy" id="767744"/>
    <lineage>
        <taxon>Eukaryota</taxon>
        <taxon>Fungi</taxon>
        <taxon>Dikarya</taxon>
        <taxon>Ascomycota</taxon>
        <taxon>Saccharomycotina</taxon>
        <taxon>Trigonopsidomycetes</taxon>
        <taxon>Trigonopsidales</taxon>
        <taxon>Trigonopsidaceae</taxon>
        <taxon>Tortispora</taxon>
    </lineage>
</organism>
<feature type="compositionally biased region" description="Polar residues" evidence="16">
    <location>
        <begin position="309"/>
        <end position="326"/>
    </location>
</feature>
<feature type="compositionally biased region" description="Low complexity" evidence="16">
    <location>
        <begin position="386"/>
        <end position="415"/>
    </location>
</feature>
<evidence type="ECO:0000256" key="8">
    <source>
        <dbReference type="ARBA" id="ARBA00022763"/>
    </source>
</evidence>
<keyword evidence="8" id="KW-0227">DNA damage</keyword>
<evidence type="ECO:0000256" key="1">
    <source>
        <dbReference type="ARBA" id="ARBA00004123"/>
    </source>
</evidence>
<evidence type="ECO:0000256" key="6">
    <source>
        <dbReference type="ARBA" id="ARBA00022454"/>
    </source>
</evidence>
<evidence type="ECO:0000256" key="15">
    <source>
        <dbReference type="ARBA" id="ARBA00046229"/>
    </source>
</evidence>
<dbReference type="AlphaFoldDB" id="A0A1E4TI01"/>
<keyword evidence="13" id="KW-0234">DNA repair</keyword>
<evidence type="ECO:0000256" key="9">
    <source>
        <dbReference type="ARBA" id="ARBA00022786"/>
    </source>
</evidence>
<dbReference type="GO" id="GO:0006281">
    <property type="term" value="P:DNA repair"/>
    <property type="evidence" value="ECO:0007669"/>
    <property type="project" value="UniProtKB-KW"/>
</dbReference>
<evidence type="ECO:0000313" key="17">
    <source>
        <dbReference type="EMBL" id="ODV91359.1"/>
    </source>
</evidence>
<evidence type="ECO:0000256" key="3">
    <source>
        <dbReference type="ARBA" id="ARBA00004574"/>
    </source>
</evidence>
<dbReference type="GO" id="GO:0003677">
    <property type="term" value="F:DNA binding"/>
    <property type="evidence" value="ECO:0007669"/>
    <property type="project" value="UniProtKB-KW"/>
</dbReference>
<feature type="compositionally biased region" description="Polar residues" evidence="16">
    <location>
        <begin position="225"/>
        <end position="239"/>
    </location>
</feature>
<keyword evidence="6" id="KW-0158">Chromosome</keyword>
<feature type="compositionally biased region" description="Low complexity" evidence="16">
    <location>
        <begin position="97"/>
        <end position="111"/>
    </location>
</feature>
<feature type="compositionally biased region" description="Polar residues" evidence="16">
    <location>
        <begin position="458"/>
        <end position="478"/>
    </location>
</feature>
<dbReference type="EMBL" id="KV453842">
    <property type="protein sequence ID" value="ODV91359.1"/>
    <property type="molecule type" value="Genomic_DNA"/>
</dbReference>
<keyword evidence="9" id="KW-0833">Ubl conjugation pathway</keyword>
<evidence type="ECO:0000256" key="5">
    <source>
        <dbReference type="ARBA" id="ARBA00020536"/>
    </source>
</evidence>
<gene>
    <name evidence="17" type="ORF">CANCADRAFT_57627</name>
</gene>
<keyword evidence="10" id="KW-0832">Ubl conjugation</keyword>
<sequence>MAASVEALKAIVPDWSEEDLLFVLQDVSGDVDEAAMRITSGQAQRWNPVDNKHKPVKTDDRSSATTHSNSNLNSNVSISSAHQSQARKPKARPSAPPASAAKPAASQPKQAKQTKPKPSKLNQASTAKREGSATTANASSTAALAASAPAPAPVPSAPTWSSIAASAISEPKPTPASLDKEPSETPEPSSTQTSFVDDLNDTPSTIPKSSVTVPAPWGPAAESAANLTESAEPTQNTVESGAEPAVPDAQKPTSKSSQPRKKRPQKVSAKSSDFVPAVPVLDQLPNTKLVDSRQSLVAARKAKSEQPQEHSLTVEQNGSFEDQPSENAPPGLSKTSVMTAAIKFGAMSLSNDTGSEDFPYEDPAIVEFSGQTQFRKQPQVDKQSTQQQPLYAHQQQPEQPQAFQEQQHQQQQQHQQPHHHQQQYQQYQPDFYASFEQQPHGHPPIPTSQQPMFRPGNSIPSSTIATPGSTMSPSGSVDNTAGQWGYNKAPQTAQPAMPPVGLPGMPGASNGVPAVNDQVSYPYGSMLLGHQYSGPTHAPPPPANLMMPTYGYSNPALPKFGAGGPGMVGDMYGHYAGGRPQTQRMPEVNGIHQNMYGNGALSSYSHMHQQTSVANDAGFSQNQVPGSTRDVGGYGMYGADHQFAGTYGVSKQEQHQPGADVPHDYGVSGAGQLPRQAQPYEHSQFGLPQGDASGLNRRNLHNDQQPAKPYGRYADRPAGW</sequence>
<feature type="compositionally biased region" description="Polar residues" evidence="16">
    <location>
        <begin position="369"/>
        <end position="385"/>
    </location>
</feature>
<feature type="compositionally biased region" description="Basic and acidic residues" evidence="16">
    <location>
        <begin position="50"/>
        <end position="62"/>
    </location>
</feature>
<evidence type="ECO:0000256" key="13">
    <source>
        <dbReference type="ARBA" id="ARBA00023204"/>
    </source>
</evidence>
<evidence type="ECO:0000256" key="12">
    <source>
        <dbReference type="ARBA" id="ARBA00023125"/>
    </source>
</evidence>
<dbReference type="GO" id="GO:0005634">
    <property type="term" value="C:nucleus"/>
    <property type="evidence" value="ECO:0007669"/>
    <property type="project" value="UniProtKB-SubCell"/>
</dbReference>
<evidence type="ECO:0000256" key="10">
    <source>
        <dbReference type="ARBA" id="ARBA00022843"/>
    </source>
</evidence>
<evidence type="ECO:0000256" key="4">
    <source>
        <dbReference type="ARBA" id="ARBA00005491"/>
    </source>
</evidence>
<keyword evidence="12" id="KW-0238">DNA-binding</keyword>
<proteinExistence type="inferred from homology"/>
<feature type="compositionally biased region" description="Low complexity" evidence="16">
    <location>
        <begin position="63"/>
        <end position="80"/>
    </location>
</feature>
<comment type="subcellular location">
    <subcellularLocation>
        <location evidence="3">Chromosome</location>
        <location evidence="3">Telomere</location>
    </subcellularLocation>
    <subcellularLocation>
        <location evidence="2">Cytoplasm</location>
    </subcellularLocation>
    <subcellularLocation>
        <location evidence="1">Nucleus</location>
    </subcellularLocation>
</comment>
<evidence type="ECO:0000256" key="2">
    <source>
        <dbReference type="ARBA" id="ARBA00004496"/>
    </source>
</evidence>
<evidence type="ECO:0000256" key="11">
    <source>
        <dbReference type="ARBA" id="ARBA00022895"/>
    </source>
</evidence>
<name>A0A1E4TI01_9ASCO</name>
<comment type="function">
    <text evidence="15">Recruits the ubiquitination machinery to RNA polymerase II for polyubiquitination, removal and degradation, when the transcription-coupled repair (TCR) factor RAD26 fails to efficiently displace stalled RNA polymerase II. Also involved in telomere length regulation. Binds DNA.</text>
</comment>
<feature type="region of interest" description="Disordered" evidence="16">
    <location>
        <begin position="39"/>
        <end position="334"/>
    </location>
</feature>
<evidence type="ECO:0000256" key="7">
    <source>
        <dbReference type="ARBA" id="ARBA00022490"/>
    </source>
</evidence>
<comment type="similarity">
    <text evidence="4">Belongs to the DEF1 family.</text>
</comment>
<keyword evidence="7" id="KW-0963">Cytoplasm</keyword>
<dbReference type="Proteomes" id="UP000095023">
    <property type="component" value="Unassembled WGS sequence"/>
</dbReference>
<dbReference type="InterPro" id="IPR041803">
    <property type="entry name" value="DEF1_CUE"/>
</dbReference>
<protein>
    <recommendedName>
        <fullName evidence="5">RNA polymerase II degradation factor 1</fullName>
    </recommendedName>
</protein>
<feature type="region of interest" description="Disordered" evidence="16">
    <location>
        <begin position="648"/>
        <end position="720"/>
    </location>
</feature>
<feature type="region of interest" description="Disordered" evidence="16">
    <location>
        <begin position="349"/>
        <end position="478"/>
    </location>
</feature>
<evidence type="ECO:0000313" key="18">
    <source>
        <dbReference type="Proteomes" id="UP000095023"/>
    </source>
</evidence>
<reference evidence="18" key="1">
    <citation type="submission" date="2016-02" db="EMBL/GenBank/DDBJ databases">
        <title>Comparative genomics of biotechnologically important yeasts.</title>
        <authorList>
            <consortium name="DOE Joint Genome Institute"/>
            <person name="Riley R."/>
            <person name="Haridas S."/>
            <person name="Wolfe K.H."/>
            <person name="Lopes M.R."/>
            <person name="Hittinger C.T."/>
            <person name="Goker M."/>
            <person name="Salamov A."/>
            <person name="Wisecaver J."/>
            <person name="Long T.M."/>
            <person name="Aerts A.L."/>
            <person name="Barry K."/>
            <person name="Choi C."/>
            <person name="Clum A."/>
            <person name="Coughlan A.Y."/>
            <person name="Deshpande S."/>
            <person name="Douglass A.P."/>
            <person name="Hanson S.J."/>
            <person name="Klenk H.-P."/>
            <person name="Labutti K."/>
            <person name="Lapidus A."/>
            <person name="Lindquist E."/>
            <person name="Lipzen A."/>
            <person name="Meier-Kolthoff J.P."/>
            <person name="Ohm R.A."/>
            <person name="Otillar R.P."/>
            <person name="Pangilinan J."/>
            <person name="Peng Y."/>
            <person name="Rokas A."/>
            <person name="Rosa C.A."/>
            <person name="Scheuner C."/>
            <person name="Sibirny A.A."/>
            <person name="Slot J.C."/>
            <person name="Stielow J.B."/>
            <person name="Sun H."/>
            <person name="Kurtzman C.P."/>
            <person name="Blackwell M."/>
            <person name="Jeffries T.W."/>
            <person name="Grigoriev I.V."/>
        </authorList>
    </citation>
    <scope>NUCLEOTIDE SEQUENCE [LARGE SCALE GENOMIC DNA]</scope>
    <source>
        <strain evidence="18">NRRL Y-17796</strain>
    </source>
</reference>